<proteinExistence type="predicted"/>
<protein>
    <submittedName>
        <fullName evidence="4">Uncharacterized protein</fullName>
    </submittedName>
</protein>
<dbReference type="PROSITE" id="PS51155">
    <property type="entry name" value="CHIT_BIND_RR_2"/>
    <property type="match status" value="8"/>
</dbReference>
<feature type="compositionally biased region" description="Low complexity" evidence="3">
    <location>
        <begin position="701"/>
        <end position="720"/>
    </location>
</feature>
<dbReference type="InterPro" id="IPR000618">
    <property type="entry name" value="Insect_cuticle"/>
</dbReference>
<dbReference type="PANTHER" id="PTHR10380">
    <property type="entry name" value="CUTICLE PROTEIN"/>
    <property type="match status" value="1"/>
</dbReference>
<reference evidence="4" key="1">
    <citation type="journal article" date="2023" name="IScience">
        <title>Live-bearing cockroach genome reveals convergent evolutionary mechanisms linked to viviparity in insects and beyond.</title>
        <authorList>
            <person name="Fouks B."/>
            <person name="Harrison M.C."/>
            <person name="Mikhailova A.A."/>
            <person name="Marchal E."/>
            <person name="English S."/>
            <person name="Carruthers M."/>
            <person name="Jennings E.C."/>
            <person name="Chiamaka E.L."/>
            <person name="Frigard R.A."/>
            <person name="Pippel M."/>
            <person name="Attardo G.M."/>
            <person name="Benoit J.B."/>
            <person name="Bornberg-Bauer E."/>
            <person name="Tobe S.S."/>
        </authorList>
    </citation>
    <scope>NUCLEOTIDE SEQUENCE</scope>
    <source>
        <strain evidence="4">Stay&amp;Tobe</strain>
    </source>
</reference>
<dbReference type="GO" id="GO:0008010">
    <property type="term" value="F:structural constituent of chitin-based larval cuticle"/>
    <property type="evidence" value="ECO:0007669"/>
    <property type="project" value="TreeGrafter"/>
</dbReference>
<dbReference type="EMBL" id="JASPKZ010000029">
    <property type="protein sequence ID" value="KAJ9601230.1"/>
    <property type="molecule type" value="Genomic_DNA"/>
</dbReference>
<name>A0AAD8AM37_DIPPU</name>
<keyword evidence="1 2" id="KW-0193">Cuticle</keyword>
<feature type="compositionally biased region" description="Low complexity" evidence="3">
    <location>
        <begin position="427"/>
        <end position="442"/>
    </location>
</feature>
<gene>
    <name evidence="4" type="ORF">L9F63_000610</name>
</gene>
<dbReference type="InterPro" id="IPR050468">
    <property type="entry name" value="Cuticle_Struct_Prot"/>
</dbReference>
<evidence type="ECO:0000256" key="3">
    <source>
        <dbReference type="SAM" id="MobiDB-lite"/>
    </source>
</evidence>
<dbReference type="Proteomes" id="UP001233999">
    <property type="component" value="Unassembled WGS sequence"/>
</dbReference>
<evidence type="ECO:0000313" key="5">
    <source>
        <dbReference type="Proteomes" id="UP001233999"/>
    </source>
</evidence>
<dbReference type="AlphaFoldDB" id="A0AAD8AM37"/>
<evidence type="ECO:0000256" key="2">
    <source>
        <dbReference type="PROSITE-ProRule" id="PRU00497"/>
    </source>
</evidence>
<organism evidence="4 5">
    <name type="scientific">Diploptera punctata</name>
    <name type="common">Pacific beetle cockroach</name>
    <dbReference type="NCBI Taxonomy" id="6984"/>
    <lineage>
        <taxon>Eukaryota</taxon>
        <taxon>Metazoa</taxon>
        <taxon>Ecdysozoa</taxon>
        <taxon>Arthropoda</taxon>
        <taxon>Hexapoda</taxon>
        <taxon>Insecta</taxon>
        <taxon>Pterygota</taxon>
        <taxon>Neoptera</taxon>
        <taxon>Polyneoptera</taxon>
        <taxon>Dictyoptera</taxon>
        <taxon>Blattodea</taxon>
        <taxon>Blaberoidea</taxon>
        <taxon>Blaberidae</taxon>
        <taxon>Diplopterinae</taxon>
        <taxon>Diploptera</taxon>
    </lineage>
</organism>
<comment type="caution">
    <text evidence="4">The sequence shown here is derived from an EMBL/GenBank/DDBJ whole genome shotgun (WGS) entry which is preliminary data.</text>
</comment>
<dbReference type="PROSITE" id="PS00233">
    <property type="entry name" value="CHIT_BIND_RR_1"/>
    <property type="match status" value="2"/>
</dbReference>
<feature type="compositionally biased region" description="Polar residues" evidence="3">
    <location>
        <begin position="590"/>
        <end position="623"/>
    </location>
</feature>
<feature type="compositionally biased region" description="Basic and acidic residues" evidence="3">
    <location>
        <begin position="330"/>
        <end position="340"/>
    </location>
</feature>
<feature type="compositionally biased region" description="Polar residues" evidence="3">
    <location>
        <begin position="314"/>
        <end position="326"/>
    </location>
</feature>
<sequence length="814" mass="85558">MSQVLVLTLGCVWGWESLPAIPSGRRAEYYLLNDDGAYKYGYDTGSGQSATVNGDSRNQVQGQYQYVDKDGQRVALSYTAGDAGFVPQHLPGPIASAIPTTSGAASTYQSALPQGSVDEDYDSNADASYSFDIDTDSYKRTETSDPRGNIRGKYSYSSPIGGSHALSYSAGEGTGFVVTGSDSNSISNNAYISHAPSPYSRSPAANTRSSLNKDGSYSFSYNTADQSREESGDAYNNIRGSYSFKANNDGLTRRVDYAAGADTGFVAQGSHLPVAPTATNVALAPIALPLAYGYPATQLNAPVFESISAEDKSTSGGLQSDGSYSFSYDAGDHSRQETGDSHNNIHGSFSFRAKDDGLTRRVDYQAGPATGFVAKGVHLPVTQGFAVPSSDYTLNQGNSAYPGSNGAYSSDYDLQTDAVSTYSADEGSSGDASYSFSYSTGDSSRKETSDAHGNVKGQYSFVAKDGIQRKLDYTAGAGIGFVVKGGQLPAGTDIGYTAGVVGYSTRDPGYTGATQYSDTSSGIHPDGSYSFSYQAGDHIREESADAKNNVRGSFSYSSKDDGQARRVDYQAGAGIGFIAKGSHLPGASSNQIGYSIPSDGTSDTYGQANSHQSSGDGSYSFSYNAGDHSREESGDPYGNVRGRFSFVAKDDGQTRHVEYEAGAEKGFIAQGAHLPVPGAPIAIKSYKAATGSSDGLNGDPSYSYSYQTDSSSKQESSDSQGNIVGSFTFVGGDGVSRSVQYTSRGDEGFVASGTHLPSSGRAVVNNVLDSKSVEYARTSSHVKSGDASNSGFHLHKYMPPENPHKFGYIFDTKA</sequence>
<evidence type="ECO:0000256" key="1">
    <source>
        <dbReference type="ARBA" id="ARBA00022460"/>
    </source>
</evidence>
<feature type="region of interest" description="Disordered" evidence="3">
    <location>
        <begin position="311"/>
        <end position="345"/>
    </location>
</feature>
<feature type="region of interest" description="Disordered" evidence="3">
    <location>
        <begin position="542"/>
        <end position="562"/>
    </location>
</feature>
<dbReference type="PRINTS" id="PR00947">
    <property type="entry name" value="CUTICLE"/>
</dbReference>
<evidence type="ECO:0000313" key="4">
    <source>
        <dbReference type="EMBL" id="KAJ9601230.1"/>
    </source>
</evidence>
<dbReference type="InterPro" id="IPR031311">
    <property type="entry name" value="CHIT_BIND_RR_consensus"/>
</dbReference>
<feature type="region of interest" description="Disordered" evidence="3">
    <location>
        <begin position="421"/>
        <end position="452"/>
    </location>
</feature>
<feature type="region of interest" description="Disordered" evidence="3">
    <location>
        <begin position="590"/>
        <end position="638"/>
    </location>
</feature>
<keyword evidence="5" id="KW-1185">Reference proteome</keyword>
<feature type="region of interest" description="Disordered" evidence="3">
    <location>
        <begin position="700"/>
        <end position="720"/>
    </location>
</feature>
<reference evidence="4" key="2">
    <citation type="submission" date="2023-05" db="EMBL/GenBank/DDBJ databases">
        <authorList>
            <person name="Fouks B."/>
        </authorList>
    </citation>
    <scope>NUCLEOTIDE SEQUENCE</scope>
    <source>
        <strain evidence="4">Stay&amp;Tobe</strain>
        <tissue evidence="4">Testes</tissue>
    </source>
</reference>
<dbReference type="PANTHER" id="PTHR10380:SF173">
    <property type="entry name" value="CUTICULAR PROTEIN 47EF, ISOFORM C-RELATED"/>
    <property type="match status" value="1"/>
</dbReference>
<accession>A0AAD8AM37</accession>
<dbReference type="GO" id="GO:0062129">
    <property type="term" value="C:chitin-based extracellular matrix"/>
    <property type="evidence" value="ECO:0007669"/>
    <property type="project" value="TreeGrafter"/>
</dbReference>
<dbReference type="Pfam" id="PF00379">
    <property type="entry name" value="Chitin_bind_4"/>
    <property type="match status" value="8"/>
</dbReference>